<accession>A0A2H3DMT3</accession>
<dbReference type="InParanoid" id="A0A2H3DMT3"/>
<dbReference type="OrthoDB" id="10360986at2759"/>
<sequence>MLFYACLLLLTLANILVPMWAHDVAPVLSYYQNTFHSILSNRIMLIILTQRQTRRHHSTEELYSGDIELSDITFDDPGSRNDVENAPGIKPGSDGRIQPTVEINCA</sequence>
<dbReference type="OMA" id="LVPMWAH"/>
<name>A0A2H3DMT3_ARMGA</name>
<proteinExistence type="predicted"/>
<evidence type="ECO:0000313" key="3">
    <source>
        <dbReference type="Proteomes" id="UP000217790"/>
    </source>
</evidence>
<dbReference type="Proteomes" id="UP000217790">
    <property type="component" value="Unassembled WGS sequence"/>
</dbReference>
<feature type="chain" id="PRO_5013944160" evidence="1">
    <location>
        <begin position="22"/>
        <end position="106"/>
    </location>
</feature>
<organism evidence="2 3">
    <name type="scientific">Armillaria gallica</name>
    <name type="common">Bulbous honey fungus</name>
    <name type="synonym">Armillaria bulbosa</name>
    <dbReference type="NCBI Taxonomy" id="47427"/>
    <lineage>
        <taxon>Eukaryota</taxon>
        <taxon>Fungi</taxon>
        <taxon>Dikarya</taxon>
        <taxon>Basidiomycota</taxon>
        <taxon>Agaricomycotina</taxon>
        <taxon>Agaricomycetes</taxon>
        <taxon>Agaricomycetidae</taxon>
        <taxon>Agaricales</taxon>
        <taxon>Marasmiineae</taxon>
        <taxon>Physalacriaceae</taxon>
        <taxon>Armillaria</taxon>
    </lineage>
</organism>
<protein>
    <submittedName>
        <fullName evidence="2">Uncharacterized protein</fullName>
    </submittedName>
</protein>
<dbReference type="AlphaFoldDB" id="A0A2H3DMT3"/>
<dbReference type="EMBL" id="KZ293671">
    <property type="protein sequence ID" value="PBK88756.1"/>
    <property type="molecule type" value="Genomic_DNA"/>
</dbReference>
<keyword evidence="1" id="KW-0732">Signal</keyword>
<evidence type="ECO:0000313" key="2">
    <source>
        <dbReference type="EMBL" id="PBK88756.1"/>
    </source>
</evidence>
<reference evidence="3" key="1">
    <citation type="journal article" date="2017" name="Nat. Ecol. Evol.">
        <title>Genome expansion and lineage-specific genetic innovations in the forest pathogenic fungi Armillaria.</title>
        <authorList>
            <person name="Sipos G."/>
            <person name="Prasanna A.N."/>
            <person name="Walter M.C."/>
            <person name="O'Connor E."/>
            <person name="Balint B."/>
            <person name="Krizsan K."/>
            <person name="Kiss B."/>
            <person name="Hess J."/>
            <person name="Varga T."/>
            <person name="Slot J."/>
            <person name="Riley R."/>
            <person name="Boka B."/>
            <person name="Rigling D."/>
            <person name="Barry K."/>
            <person name="Lee J."/>
            <person name="Mihaltcheva S."/>
            <person name="LaButti K."/>
            <person name="Lipzen A."/>
            <person name="Waldron R."/>
            <person name="Moloney N.M."/>
            <person name="Sperisen C."/>
            <person name="Kredics L."/>
            <person name="Vagvoelgyi C."/>
            <person name="Patrignani A."/>
            <person name="Fitzpatrick D."/>
            <person name="Nagy I."/>
            <person name="Doyle S."/>
            <person name="Anderson J.B."/>
            <person name="Grigoriev I.V."/>
            <person name="Gueldener U."/>
            <person name="Muensterkoetter M."/>
            <person name="Nagy L.G."/>
        </authorList>
    </citation>
    <scope>NUCLEOTIDE SEQUENCE [LARGE SCALE GENOMIC DNA]</scope>
    <source>
        <strain evidence="3">Ar21-2</strain>
    </source>
</reference>
<evidence type="ECO:0000256" key="1">
    <source>
        <dbReference type="SAM" id="SignalP"/>
    </source>
</evidence>
<feature type="signal peptide" evidence="1">
    <location>
        <begin position="1"/>
        <end position="21"/>
    </location>
</feature>
<gene>
    <name evidence="2" type="ORF">ARMGADRAFT_1015884</name>
</gene>
<keyword evidence="3" id="KW-1185">Reference proteome</keyword>